<dbReference type="SMART" id="SM00086">
    <property type="entry name" value="PAC"/>
    <property type="match status" value="1"/>
</dbReference>
<evidence type="ECO:0000259" key="4">
    <source>
        <dbReference type="PROSITE" id="PS50112"/>
    </source>
</evidence>
<dbReference type="InterPro" id="IPR001610">
    <property type="entry name" value="PAC"/>
</dbReference>
<name>A0A244EJD5_PSESX</name>
<evidence type="ECO:0000259" key="6">
    <source>
        <dbReference type="PROSITE" id="PS50883"/>
    </source>
</evidence>
<dbReference type="PANTHER" id="PTHR44757:SF2">
    <property type="entry name" value="BIOFILM ARCHITECTURE MAINTENANCE PROTEIN MBAA"/>
    <property type="match status" value="1"/>
</dbReference>
<dbReference type="InterPro" id="IPR035919">
    <property type="entry name" value="EAL_sf"/>
</dbReference>
<keyword evidence="3" id="KW-0812">Transmembrane</keyword>
<dbReference type="SMART" id="SM00091">
    <property type="entry name" value="PAS"/>
    <property type="match status" value="1"/>
</dbReference>
<dbReference type="GO" id="GO:0071111">
    <property type="term" value="F:cyclic-guanylate-specific phosphodiesterase activity"/>
    <property type="evidence" value="ECO:0007669"/>
    <property type="project" value="UniProtKB-EC"/>
</dbReference>
<dbReference type="PROSITE" id="PS50112">
    <property type="entry name" value="PAS"/>
    <property type="match status" value="1"/>
</dbReference>
<keyword evidence="3" id="KW-0472">Membrane</keyword>
<dbReference type="CDD" id="cd01948">
    <property type="entry name" value="EAL"/>
    <property type="match status" value="1"/>
</dbReference>
<dbReference type="NCBIfam" id="NF045675">
    <property type="entry name" value="PhdiestaseDibA"/>
    <property type="match status" value="1"/>
</dbReference>
<protein>
    <recommendedName>
        <fullName evidence="1">cyclic-guanylate-specific phosphodiesterase</fullName>
        <ecNumber evidence="1">3.1.4.52</ecNumber>
    </recommendedName>
</protein>
<dbReference type="OrthoDB" id="9804951at2"/>
<feature type="transmembrane region" description="Helical" evidence="3">
    <location>
        <begin position="46"/>
        <end position="63"/>
    </location>
</feature>
<reference evidence="8 9" key="1">
    <citation type="submission" date="2017-01" db="EMBL/GenBank/DDBJ databases">
        <authorList>
            <person name="Mah S.A."/>
            <person name="Swanson W.J."/>
            <person name="Moy G.W."/>
            <person name="Vacquier V.D."/>
        </authorList>
    </citation>
    <scope>NUCLEOTIDE SEQUENCE [LARGE SCALE GENOMIC DNA]</scope>
    <source>
        <strain evidence="8">PDD-32b-74</strain>
    </source>
</reference>
<dbReference type="InterPro" id="IPR035965">
    <property type="entry name" value="PAS-like_dom_sf"/>
</dbReference>
<feature type="domain" description="PAC" evidence="5">
    <location>
        <begin position="158"/>
        <end position="210"/>
    </location>
</feature>
<dbReference type="PROSITE" id="PS50113">
    <property type="entry name" value="PAC"/>
    <property type="match status" value="1"/>
</dbReference>
<dbReference type="CDD" id="cd01949">
    <property type="entry name" value="GGDEF"/>
    <property type="match status" value="1"/>
</dbReference>
<dbReference type="SUPFAM" id="SSF55785">
    <property type="entry name" value="PYP-like sensor domain (PAS domain)"/>
    <property type="match status" value="1"/>
</dbReference>
<dbReference type="PROSITE" id="PS50883">
    <property type="entry name" value="EAL"/>
    <property type="match status" value="1"/>
</dbReference>
<dbReference type="PANTHER" id="PTHR44757">
    <property type="entry name" value="DIGUANYLATE CYCLASE DGCP"/>
    <property type="match status" value="1"/>
</dbReference>
<dbReference type="InterPro" id="IPR000014">
    <property type="entry name" value="PAS"/>
</dbReference>
<dbReference type="SMART" id="SM00052">
    <property type="entry name" value="EAL"/>
    <property type="match status" value="1"/>
</dbReference>
<dbReference type="Gene3D" id="3.30.70.270">
    <property type="match status" value="1"/>
</dbReference>
<dbReference type="Proteomes" id="UP000195128">
    <property type="component" value="Unassembled WGS sequence"/>
</dbReference>
<evidence type="ECO:0000256" key="2">
    <source>
        <dbReference type="ARBA" id="ARBA00022636"/>
    </source>
</evidence>
<dbReference type="Pfam" id="PF00990">
    <property type="entry name" value="GGDEF"/>
    <property type="match status" value="1"/>
</dbReference>
<feature type="domain" description="EAL" evidence="6">
    <location>
        <begin position="384"/>
        <end position="638"/>
    </location>
</feature>
<evidence type="ECO:0000313" key="8">
    <source>
        <dbReference type="EMBL" id="OUM04568.1"/>
    </source>
</evidence>
<dbReference type="InterPro" id="IPR000700">
    <property type="entry name" value="PAS-assoc_C"/>
</dbReference>
<evidence type="ECO:0000259" key="7">
    <source>
        <dbReference type="PROSITE" id="PS50887"/>
    </source>
</evidence>
<dbReference type="EC" id="3.1.4.52" evidence="1"/>
<evidence type="ECO:0000259" key="5">
    <source>
        <dbReference type="PROSITE" id="PS50113"/>
    </source>
</evidence>
<dbReference type="InterPro" id="IPR043128">
    <property type="entry name" value="Rev_trsase/Diguanyl_cyclase"/>
</dbReference>
<dbReference type="SUPFAM" id="SSF55073">
    <property type="entry name" value="Nucleotide cyclase"/>
    <property type="match status" value="1"/>
</dbReference>
<dbReference type="InterPro" id="IPR052155">
    <property type="entry name" value="Biofilm_reg_signaling"/>
</dbReference>
<evidence type="ECO:0000256" key="1">
    <source>
        <dbReference type="ARBA" id="ARBA00012282"/>
    </source>
</evidence>
<dbReference type="AlphaFoldDB" id="A0A244EJD5"/>
<keyword evidence="2" id="KW-0973">c-di-GMP</keyword>
<feature type="domain" description="PAS" evidence="4">
    <location>
        <begin position="92"/>
        <end position="129"/>
    </location>
</feature>
<dbReference type="RefSeq" id="WP_084921016.1">
    <property type="nucleotide sequence ID" value="NZ_MTSA01000039.1"/>
</dbReference>
<sequence>MSNYSGGALRTAALYGLLSILWFVTGDCLLPFFIDEPARLATGQQMIGYGWVLLSAVMIFIARDRLMSGIGGKALFERQQQDYERLLLASVVFDSTREGVLVSDAQGRIVHVNRAFMDITGYQADEVLGFNPSKFKSGRHGPEFYRQMYHSLVSTGQWSGEIWNRRKSGEIYPQWQTIRSIKGEDGQVRHFVAVFSDITAIKRSEQELAQLAHYDALTDLPNRLLLTDRISQALTSARSSKRSCALLLVDLDNFRNINDSLGHNVGDEVLKAAAERLKSVSDSEMTVARLGGDEFALLVKNCPQMVQAAALAQQVIDAFKAPYAIAGHQLFVSASIGISLFPGDALTAEQLLRNADSALFKAKGDGREVFALYTEELTAHAQQRVQLASELRQAIAQEELRVFYQPVHDLVTRRICGVEALVRWQHPERGMVSPGEFIPIAEQSGLIVDIDAWVLNTACQQMKAWLAADVPIGFVAVNVSSRLFSRGDLDRQVAQVLHDTALDAAFLELEVTESAVMENPDQAIEQLHRLREMGLSLAIDDFGTGYSSLLRLKRMPVQKLKIDQGFVAGLPEDRDDIAIVRAIITLASSLGMRVLAEGIEHASQAAFLLENDCELGQGYWFARPMVAQAIDWTHAPAFNAPAR</sequence>
<dbReference type="InterPro" id="IPR000160">
    <property type="entry name" value="GGDEF_dom"/>
</dbReference>
<dbReference type="CDD" id="cd00130">
    <property type="entry name" value="PAS"/>
    <property type="match status" value="1"/>
</dbReference>
<dbReference type="FunFam" id="3.20.20.450:FF:000001">
    <property type="entry name" value="Cyclic di-GMP phosphodiesterase yahA"/>
    <property type="match status" value="1"/>
</dbReference>
<dbReference type="Gene3D" id="3.20.20.450">
    <property type="entry name" value="EAL domain"/>
    <property type="match status" value="1"/>
</dbReference>
<dbReference type="NCBIfam" id="TIGR00254">
    <property type="entry name" value="GGDEF"/>
    <property type="match status" value="1"/>
</dbReference>
<feature type="domain" description="GGDEF" evidence="7">
    <location>
        <begin position="242"/>
        <end position="375"/>
    </location>
</feature>
<evidence type="ECO:0000313" key="9">
    <source>
        <dbReference type="Proteomes" id="UP000195128"/>
    </source>
</evidence>
<dbReference type="SUPFAM" id="SSF141868">
    <property type="entry name" value="EAL domain-like"/>
    <property type="match status" value="1"/>
</dbReference>
<dbReference type="PROSITE" id="PS50887">
    <property type="entry name" value="GGDEF"/>
    <property type="match status" value="1"/>
</dbReference>
<dbReference type="SMART" id="SM00267">
    <property type="entry name" value="GGDEF"/>
    <property type="match status" value="1"/>
</dbReference>
<proteinExistence type="predicted"/>
<dbReference type="Gene3D" id="3.30.450.20">
    <property type="entry name" value="PAS domain"/>
    <property type="match status" value="1"/>
</dbReference>
<dbReference type="NCBIfam" id="TIGR00229">
    <property type="entry name" value="sensory_box"/>
    <property type="match status" value="1"/>
</dbReference>
<evidence type="ECO:0000256" key="3">
    <source>
        <dbReference type="SAM" id="Phobius"/>
    </source>
</evidence>
<accession>A0A244EJD5</accession>
<dbReference type="Pfam" id="PF13426">
    <property type="entry name" value="PAS_9"/>
    <property type="match status" value="1"/>
</dbReference>
<dbReference type="Pfam" id="PF00563">
    <property type="entry name" value="EAL"/>
    <property type="match status" value="1"/>
</dbReference>
<keyword evidence="3" id="KW-1133">Transmembrane helix</keyword>
<gene>
    <name evidence="8" type="ORF">BW686_25880</name>
</gene>
<comment type="caution">
    <text evidence="8">The sequence shown here is derived from an EMBL/GenBank/DDBJ whole genome shotgun (WGS) entry which is preliminary data.</text>
</comment>
<dbReference type="InterPro" id="IPR029787">
    <property type="entry name" value="Nucleotide_cyclase"/>
</dbReference>
<feature type="transmembrane region" description="Helical" evidence="3">
    <location>
        <begin position="12"/>
        <end position="34"/>
    </location>
</feature>
<dbReference type="EMBL" id="MTSA01000039">
    <property type="protein sequence ID" value="OUM04568.1"/>
    <property type="molecule type" value="Genomic_DNA"/>
</dbReference>
<organism evidence="8 9">
    <name type="scientific">Pseudomonas syringae</name>
    <dbReference type="NCBI Taxonomy" id="317"/>
    <lineage>
        <taxon>Bacteria</taxon>
        <taxon>Pseudomonadati</taxon>
        <taxon>Pseudomonadota</taxon>
        <taxon>Gammaproteobacteria</taxon>
        <taxon>Pseudomonadales</taxon>
        <taxon>Pseudomonadaceae</taxon>
        <taxon>Pseudomonas</taxon>
    </lineage>
</organism>
<dbReference type="InterPro" id="IPR001633">
    <property type="entry name" value="EAL_dom"/>
</dbReference>